<accession>A0A0J1I3K0</accession>
<dbReference type="InterPro" id="IPR003439">
    <property type="entry name" value="ABC_transporter-like_ATP-bd"/>
</dbReference>
<dbReference type="GO" id="GO:0016887">
    <property type="term" value="F:ATP hydrolysis activity"/>
    <property type="evidence" value="ECO:0007669"/>
    <property type="project" value="InterPro"/>
</dbReference>
<evidence type="ECO:0000256" key="4">
    <source>
        <dbReference type="ARBA" id="ARBA00022840"/>
    </source>
</evidence>
<keyword evidence="2" id="KW-0813">Transport</keyword>
<evidence type="ECO:0000256" key="2">
    <source>
        <dbReference type="ARBA" id="ARBA00022448"/>
    </source>
</evidence>
<dbReference type="GO" id="GO:0005524">
    <property type="term" value="F:ATP binding"/>
    <property type="evidence" value="ECO:0007669"/>
    <property type="project" value="UniProtKB-KW"/>
</dbReference>
<evidence type="ECO:0000313" key="7">
    <source>
        <dbReference type="Proteomes" id="UP000035904"/>
    </source>
</evidence>
<keyword evidence="4 6" id="KW-0067">ATP-binding</keyword>
<proteinExistence type="inferred from homology"/>
<dbReference type="Pfam" id="PF00005">
    <property type="entry name" value="ABC_tran"/>
    <property type="match status" value="1"/>
</dbReference>
<feature type="domain" description="ABC transporter" evidence="5">
    <location>
        <begin position="2"/>
        <end position="216"/>
    </location>
</feature>
<keyword evidence="3" id="KW-0547">Nucleotide-binding</keyword>
<dbReference type="InterPro" id="IPR017911">
    <property type="entry name" value="MacB-like_ATP-bd"/>
</dbReference>
<dbReference type="SMART" id="SM00382">
    <property type="entry name" value="AAA"/>
    <property type="match status" value="1"/>
</dbReference>
<comment type="caution">
    <text evidence="6">The sequence shown here is derived from an EMBL/GenBank/DDBJ whole genome shotgun (WGS) entry which is preliminary data.</text>
</comment>
<dbReference type="GO" id="GO:0022857">
    <property type="term" value="F:transmembrane transporter activity"/>
    <property type="evidence" value="ECO:0007669"/>
    <property type="project" value="UniProtKB-ARBA"/>
</dbReference>
<sequence>MIQLANVAKGFGKNNFSALKDINLTIEKGEMIAIMGPSGSGKSTLLNIIGLIDSPSAGKYFLDGMDTSTLKSNYHKYRNTEVGLVFQNFSLLDDYTVVENVMLPLVYRRISHKKRMKISKEMLKMVGLERHINKYPYELSGGEQQRTAIARALAQDTKIILADEPTGALDQENGKKIMSILKEINKQGKTVLVVTHDQKVAAYCQRTIRLLDGNIQ</sequence>
<dbReference type="EMBL" id="LDPG01000002">
    <property type="protein sequence ID" value="KLV20532.1"/>
    <property type="molecule type" value="Genomic_DNA"/>
</dbReference>
<organism evidence="6 7">
    <name type="scientific">Bacillus anthracis</name>
    <name type="common">anthrax bacterium</name>
    <dbReference type="NCBI Taxonomy" id="1392"/>
    <lineage>
        <taxon>Bacteria</taxon>
        <taxon>Bacillati</taxon>
        <taxon>Bacillota</taxon>
        <taxon>Bacilli</taxon>
        <taxon>Bacillales</taxon>
        <taxon>Bacillaceae</taxon>
        <taxon>Bacillus</taxon>
        <taxon>Bacillus cereus group</taxon>
    </lineage>
</organism>
<dbReference type="PANTHER" id="PTHR24220">
    <property type="entry name" value="IMPORT ATP-BINDING PROTEIN"/>
    <property type="match status" value="1"/>
</dbReference>
<dbReference type="InterPro" id="IPR003593">
    <property type="entry name" value="AAA+_ATPase"/>
</dbReference>
<name>A0A0J1I3K0_BACAN</name>
<reference evidence="6 7" key="1">
    <citation type="submission" date="2015-05" db="EMBL/GenBank/DDBJ databases">
        <title>Whole genome sequence and identification of bacterial endophytes from Costus igneus.</title>
        <authorList>
            <person name="Lee Y.P."/>
            <person name="Gan H.M."/>
            <person name="Eng W."/>
            <person name="Wheatley M.S."/>
            <person name="Caraballo A."/>
            <person name="Polter S."/>
            <person name="Savka M.A."/>
            <person name="Hudson A.O."/>
        </authorList>
    </citation>
    <scope>NUCLEOTIDE SEQUENCE [LARGE SCALE GENOMIC DNA]</scope>
    <source>
        <strain evidence="6 7">RIT375</strain>
    </source>
</reference>
<dbReference type="AlphaFoldDB" id="A0A0J1I3K0"/>
<dbReference type="CDD" id="cd03255">
    <property type="entry name" value="ABC_MJ0796_LolCDE_FtsE"/>
    <property type="match status" value="1"/>
</dbReference>
<evidence type="ECO:0000256" key="3">
    <source>
        <dbReference type="ARBA" id="ARBA00022741"/>
    </source>
</evidence>
<dbReference type="PATRIC" id="fig|1392.242.peg.2831"/>
<dbReference type="RefSeq" id="WP_001988845.1">
    <property type="nucleotide sequence ID" value="NZ_LDPG01000002.1"/>
</dbReference>
<dbReference type="PANTHER" id="PTHR24220:SF86">
    <property type="entry name" value="ABC TRANSPORTER ABCH.1"/>
    <property type="match status" value="1"/>
</dbReference>
<dbReference type="PROSITE" id="PS50893">
    <property type="entry name" value="ABC_TRANSPORTER_2"/>
    <property type="match status" value="1"/>
</dbReference>
<dbReference type="GO" id="GO:0098796">
    <property type="term" value="C:membrane protein complex"/>
    <property type="evidence" value="ECO:0007669"/>
    <property type="project" value="UniProtKB-ARBA"/>
</dbReference>
<dbReference type="SUPFAM" id="SSF52540">
    <property type="entry name" value="P-loop containing nucleoside triphosphate hydrolases"/>
    <property type="match status" value="1"/>
</dbReference>
<evidence type="ECO:0000256" key="1">
    <source>
        <dbReference type="ARBA" id="ARBA00005417"/>
    </source>
</evidence>
<protein>
    <submittedName>
        <fullName evidence="6">Peptide ABC transporter ATP-binding protein</fullName>
    </submittedName>
</protein>
<dbReference type="InterPro" id="IPR027417">
    <property type="entry name" value="P-loop_NTPase"/>
</dbReference>
<evidence type="ECO:0000259" key="5">
    <source>
        <dbReference type="PROSITE" id="PS50893"/>
    </source>
</evidence>
<gene>
    <name evidence="6" type="ORF">ABW01_06230</name>
</gene>
<dbReference type="FunFam" id="3.40.50.300:FF:000032">
    <property type="entry name" value="Export ABC transporter ATP-binding protein"/>
    <property type="match status" value="1"/>
</dbReference>
<evidence type="ECO:0000313" key="6">
    <source>
        <dbReference type="EMBL" id="KLV20532.1"/>
    </source>
</evidence>
<dbReference type="GO" id="GO:0005886">
    <property type="term" value="C:plasma membrane"/>
    <property type="evidence" value="ECO:0007669"/>
    <property type="project" value="TreeGrafter"/>
</dbReference>
<dbReference type="Proteomes" id="UP000035904">
    <property type="component" value="Unassembled WGS sequence"/>
</dbReference>
<dbReference type="Gene3D" id="3.40.50.300">
    <property type="entry name" value="P-loop containing nucleotide triphosphate hydrolases"/>
    <property type="match status" value="1"/>
</dbReference>
<dbReference type="InterPro" id="IPR015854">
    <property type="entry name" value="ABC_transpr_LolD-like"/>
</dbReference>
<comment type="similarity">
    <text evidence="1">Belongs to the ABC transporter superfamily.</text>
</comment>